<comment type="pathway">
    <text evidence="1">Lipid metabolism; fatty acid biosynthesis.</text>
</comment>
<evidence type="ECO:0000313" key="6">
    <source>
        <dbReference type="EMBL" id="SOC15822.1"/>
    </source>
</evidence>
<name>A0A285T4C9_9HYPH</name>
<dbReference type="EMBL" id="OBML01000008">
    <property type="protein sequence ID" value="SOC15822.1"/>
    <property type="molecule type" value="Genomic_DNA"/>
</dbReference>
<dbReference type="PROSITE" id="PS52004">
    <property type="entry name" value="KS3_2"/>
    <property type="match status" value="1"/>
</dbReference>
<dbReference type="GO" id="GO:0005829">
    <property type="term" value="C:cytosol"/>
    <property type="evidence" value="ECO:0007669"/>
    <property type="project" value="TreeGrafter"/>
</dbReference>
<sequence>MPSPRPDPHPPVVTGIGVASGLGHGKDAFRAGLFEGRSVFAPLARPGRQRDDGTPPFFGVEMPDPPSILPPRVERTAGLSGRAAVAVLDEAWREAGLDRLAPERIGLIVGGTNLMAREQLLSLRDYAERLDFLPPRHGHVFLDTDICGLCASQFPIRGFAHTVGAASASGAVAIVAAVEAVRSGRVDACIALGALQDVSMMDLQGFRALGALGAGPICRPMDAGHDGCLYGEACAALVITRPEHAGGTVYGRVLGTGFCTDGSRGPEPNSDAQVRAAQDALAAAGLVAADIDYVNGHATGTPSGDEAELATMRRLGLGHARVNATKSIIGHGLSAAGAVEAAAVLIQMREGLLHPTLHLDAPLDEAFGWVRRAAQEHRIRHALKFSFGFGGTNVALVFGAPEGEAI</sequence>
<dbReference type="AlphaFoldDB" id="A0A285T4C9"/>
<evidence type="ECO:0000256" key="3">
    <source>
        <dbReference type="ARBA" id="ARBA00022679"/>
    </source>
</evidence>
<keyword evidence="3 4" id="KW-0808">Transferase</keyword>
<dbReference type="InterPro" id="IPR020841">
    <property type="entry name" value="PKS_Beta-ketoAc_synthase_dom"/>
</dbReference>
<dbReference type="RefSeq" id="WP_097175567.1">
    <property type="nucleotide sequence ID" value="NZ_OBML01000008.1"/>
</dbReference>
<dbReference type="GO" id="GO:0004315">
    <property type="term" value="F:3-oxoacyl-[acyl-carrier-protein] synthase activity"/>
    <property type="evidence" value="ECO:0007669"/>
    <property type="project" value="TreeGrafter"/>
</dbReference>
<evidence type="ECO:0000259" key="5">
    <source>
        <dbReference type="PROSITE" id="PS52004"/>
    </source>
</evidence>
<dbReference type="SUPFAM" id="SSF53901">
    <property type="entry name" value="Thiolase-like"/>
    <property type="match status" value="2"/>
</dbReference>
<dbReference type="InterPro" id="IPR000794">
    <property type="entry name" value="Beta-ketoacyl_synthase"/>
</dbReference>
<keyword evidence="7" id="KW-1185">Reference proteome</keyword>
<comment type="similarity">
    <text evidence="2 4">Belongs to the thiolase-like superfamily. Beta-ketoacyl-ACP synthases family.</text>
</comment>
<dbReference type="NCBIfam" id="NF005490">
    <property type="entry name" value="PRK07103.1"/>
    <property type="match status" value="1"/>
</dbReference>
<gene>
    <name evidence="6" type="ORF">SAMN05421512_108174</name>
</gene>
<dbReference type="PANTHER" id="PTHR11712:SF336">
    <property type="entry name" value="3-OXOACYL-[ACYL-CARRIER-PROTEIN] SYNTHASE, MITOCHONDRIAL"/>
    <property type="match status" value="1"/>
</dbReference>
<dbReference type="STRING" id="538381.GCA_001696535_03020"/>
<protein>
    <submittedName>
        <fullName evidence="6">Malonyl-ACP decarboxylase</fullName>
    </submittedName>
</protein>
<feature type="domain" description="Ketosynthase family 3 (KS3)" evidence="5">
    <location>
        <begin position="1"/>
        <end position="400"/>
    </location>
</feature>
<dbReference type="PANTHER" id="PTHR11712">
    <property type="entry name" value="POLYKETIDE SYNTHASE-RELATED"/>
    <property type="match status" value="1"/>
</dbReference>
<dbReference type="GO" id="GO:0006633">
    <property type="term" value="P:fatty acid biosynthetic process"/>
    <property type="evidence" value="ECO:0007669"/>
    <property type="project" value="TreeGrafter"/>
</dbReference>
<organism evidence="6 7">
    <name type="scientific">Stappia indica</name>
    <dbReference type="NCBI Taxonomy" id="538381"/>
    <lineage>
        <taxon>Bacteria</taxon>
        <taxon>Pseudomonadati</taxon>
        <taxon>Pseudomonadota</taxon>
        <taxon>Alphaproteobacteria</taxon>
        <taxon>Hyphomicrobiales</taxon>
        <taxon>Stappiaceae</taxon>
        <taxon>Stappia</taxon>
    </lineage>
</organism>
<dbReference type="OrthoDB" id="9808669at2"/>
<evidence type="ECO:0000313" key="7">
    <source>
        <dbReference type="Proteomes" id="UP000219331"/>
    </source>
</evidence>
<proteinExistence type="inferred from homology"/>
<dbReference type="Gene3D" id="3.40.47.10">
    <property type="match status" value="1"/>
</dbReference>
<dbReference type="InterPro" id="IPR014030">
    <property type="entry name" value="Ketoacyl_synth_N"/>
</dbReference>
<dbReference type="InterPro" id="IPR014031">
    <property type="entry name" value="Ketoacyl_synth_C"/>
</dbReference>
<reference evidence="6 7" key="1">
    <citation type="submission" date="2017-08" db="EMBL/GenBank/DDBJ databases">
        <authorList>
            <person name="de Groot N.N."/>
        </authorList>
    </citation>
    <scope>NUCLEOTIDE SEQUENCE [LARGE SCALE GENOMIC DNA]</scope>
    <source>
        <strain evidence="6 7">USBA 352</strain>
    </source>
</reference>
<dbReference type="Proteomes" id="UP000219331">
    <property type="component" value="Unassembled WGS sequence"/>
</dbReference>
<dbReference type="Pfam" id="PF00109">
    <property type="entry name" value="ketoacyl-synt"/>
    <property type="match status" value="1"/>
</dbReference>
<dbReference type="SMART" id="SM00825">
    <property type="entry name" value="PKS_KS"/>
    <property type="match status" value="1"/>
</dbReference>
<dbReference type="InterPro" id="IPR016039">
    <property type="entry name" value="Thiolase-like"/>
</dbReference>
<evidence type="ECO:0000256" key="2">
    <source>
        <dbReference type="ARBA" id="ARBA00008467"/>
    </source>
</evidence>
<accession>A0A285T4C9</accession>
<evidence type="ECO:0000256" key="4">
    <source>
        <dbReference type="RuleBase" id="RU003694"/>
    </source>
</evidence>
<dbReference type="Pfam" id="PF02801">
    <property type="entry name" value="Ketoacyl-synt_C"/>
    <property type="match status" value="1"/>
</dbReference>
<evidence type="ECO:0000256" key="1">
    <source>
        <dbReference type="ARBA" id="ARBA00005194"/>
    </source>
</evidence>